<feature type="region of interest" description="Disordered" evidence="1">
    <location>
        <begin position="866"/>
        <end position="950"/>
    </location>
</feature>
<accession>A0A0G4HZ97</accession>
<keyword evidence="2" id="KW-0472">Membrane</keyword>
<feature type="transmembrane region" description="Helical" evidence="2">
    <location>
        <begin position="12"/>
        <end position="36"/>
    </location>
</feature>
<feature type="non-terminal residue" evidence="3">
    <location>
        <position position="950"/>
    </location>
</feature>
<evidence type="ECO:0008006" key="4">
    <source>
        <dbReference type="Google" id="ProtNLM"/>
    </source>
</evidence>
<feature type="region of interest" description="Disordered" evidence="1">
    <location>
        <begin position="281"/>
        <end position="300"/>
    </location>
</feature>
<proteinExistence type="predicted"/>
<feature type="region of interest" description="Disordered" evidence="1">
    <location>
        <begin position="151"/>
        <end position="248"/>
    </location>
</feature>
<gene>
    <name evidence="3" type="ORF">Cvel_33822</name>
</gene>
<dbReference type="AlphaFoldDB" id="A0A0G4HZ97"/>
<feature type="compositionally biased region" description="Basic and acidic residues" evidence="1">
    <location>
        <begin position="884"/>
        <end position="908"/>
    </location>
</feature>
<feature type="compositionally biased region" description="Polar residues" evidence="1">
    <location>
        <begin position="228"/>
        <end position="240"/>
    </location>
</feature>
<feature type="compositionally biased region" description="Low complexity" evidence="1">
    <location>
        <begin position="931"/>
        <end position="950"/>
    </location>
</feature>
<evidence type="ECO:0000313" key="3">
    <source>
        <dbReference type="EMBL" id="CEM49845.1"/>
    </source>
</evidence>
<evidence type="ECO:0000256" key="2">
    <source>
        <dbReference type="SAM" id="Phobius"/>
    </source>
</evidence>
<organism evidence="3">
    <name type="scientific">Chromera velia CCMP2878</name>
    <dbReference type="NCBI Taxonomy" id="1169474"/>
    <lineage>
        <taxon>Eukaryota</taxon>
        <taxon>Sar</taxon>
        <taxon>Alveolata</taxon>
        <taxon>Colpodellida</taxon>
        <taxon>Chromeraceae</taxon>
        <taxon>Chromera</taxon>
    </lineage>
</organism>
<evidence type="ECO:0000256" key="1">
    <source>
        <dbReference type="SAM" id="MobiDB-lite"/>
    </source>
</evidence>
<feature type="compositionally biased region" description="Polar residues" evidence="1">
    <location>
        <begin position="868"/>
        <end position="883"/>
    </location>
</feature>
<name>A0A0G4HZ97_9ALVE</name>
<keyword evidence="2" id="KW-0812">Transmembrane</keyword>
<sequence length="950" mass="101566">MKKVPRDVLRDLAFQCLGSVGALALHVTHLLVKLFLLFKFFWEVWRSGYGPDLLLGDDLFGQISVAPPPALFLGRSGNVSPSSSSPHTASSAFESAHSPLRLHNRKDFPLGEKIEGMDSLESLRRSLGDGTSPLEDLRRSLRLLDFQGDTDMDKLTFSDGSTANMERISPLPPPFESARRQHHGLSSPTRPSVSPPPSPPLNTGSNQEPSLAVSENAHPAEGGGDGTGETSPAASVTQTEEQPDSSSLSFALSLADAEHRVAAELLAELDGIERLLESMWSGTASSSPSDPPSASSPPLSASVFVLPQQTETGAVTATETETGSPSDSAPSGAVQGNAPEGGTIVPSESSVSELNPKLLSATDDIERSDANMEGKGEEGGDKVNVSERKAESEGDGANVSLPEGVHSQGSAPETSGSSPPSVPASRKGIEMSQQKASEGGKMGSGHVGAGADKVAIPFTVSLGILVGRQLRVLRGVALMAVLSLLRMMSPVLPGLGERAGSAVMDFVGLSPSSSSPPSVPDVKGETAVTTEGRFSKWLGGTGGEEDESTGREGGAVQDGSEGGIRERILAAWDTVSSFVMSSTFGIFGVVGHEVMGTLVGAKRRRAAERAAELARRLDEIDEAIDEIRGGSSPDVNKVSGLLKNSERLKAREREGRWGVSRRRSSILLEEVLREREKRYGLGEGGEGRSRDHAERERERERLWSKHPSGVSRRWSRVYVRFQNAQWIFCVMNLWIFLHFYESFWGPLTRARRRLNALASRVGLGGATLRGVLQIVQLNPPVLSKIRLLLSLLASQLGSWHAGKRAVEVFLYSVCTSYVDVGMQFCLDFAGFFLWLHALLSRLEAIKRRGRRVFVLAAGELVILPRNPTPVNQKEQGGQENLGSDSERRQLELGVRTEGEAGVERETETRTQPVSSSSARQETGNGGEELSHSSSSSSSSSASSSHSPPSV</sequence>
<feature type="region of interest" description="Disordered" evidence="1">
    <location>
        <begin position="77"/>
        <end position="96"/>
    </location>
</feature>
<feature type="compositionally biased region" description="Polar residues" evidence="1">
    <location>
        <begin position="407"/>
        <end position="419"/>
    </location>
</feature>
<feature type="compositionally biased region" description="Basic and acidic residues" evidence="1">
    <location>
        <begin position="364"/>
        <end position="392"/>
    </location>
</feature>
<feature type="compositionally biased region" description="Low complexity" evidence="1">
    <location>
        <begin position="77"/>
        <end position="95"/>
    </location>
</feature>
<feature type="region of interest" description="Disordered" evidence="1">
    <location>
        <begin position="536"/>
        <end position="560"/>
    </location>
</feature>
<reference evidence="3" key="1">
    <citation type="submission" date="2014-11" db="EMBL/GenBank/DDBJ databases">
        <authorList>
            <person name="Otto D Thomas"/>
            <person name="Naeem Raeece"/>
        </authorList>
    </citation>
    <scope>NUCLEOTIDE SEQUENCE</scope>
</reference>
<dbReference type="VEuPathDB" id="CryptoDB:Cvel_33822"/>
<protein>
    <recommendedName>
        <fullName evidence="4">Transmembrane protein</fullName>
    </recommendedName>
</protein>
<dbReference type="EMBL" id="CDMZ01004465">
    <property type="protein sequence ID" value="CEM49845.1"/>
    <property type="molecule type" value="Genomic_DNA"/>
</dbReference>
<keyword evidence="2" id="KW-1133">Transmembrane helix</keyword>
<feature type="compositionally biased region" description="Polar residues" evidence="1">
    <location>
        <begin position="909"/>
        <end position="922"/>
    </location>
</feature>
<feature type="region of interest" description="Disordered" evidence="1">
    <location>
        <begin position="315"/>
        <end position="445"/>
    </location>
</feature>